<evidence type="ECO:0000313" key="1">
    <source>
        <dbReference type="EMBL" id="SVA89793.1"/>
    </source>
</evidence>
<sequence length="114" mass="12707">VYWLDPIPSNASEHLHKCPFPGCGHEMILRARDSDDGSPKFGAVAYRPEFNENGETRKVVNVRLPGMCWCGAPLPEGKQVVFLTSDIEENREMAIRMMADYQKLVDQNATGAIA</sequence>
<accession>A0A381ZM15</accession>
<feature type="non-terminal residue" evidence="1">
    <location>
        <position position="1"/>
    </location>
</feature>
<dbReference type="AlphaFoldDB" id="A0A381ZM15"/>
<proteinExistence type="predicted"/>
<organism evidence="1">
    <name type="scientific">marine metagenome</name>
    <dbReference type="NCBI Taxonomy" id="408172"/>
    <lineage>
        <taxon>unclassified sequences</taxon>
        <taxon>metagenomes</taxon>
        <taxon>ecological metagenomes</taxon>
    </lineage>
</organism>
<reference evidence="1" key="1">
    <citation type="submission" date="2018-05" db="EMBL/GenBank/DDBJ databases">
        <authorList>
            <person name="Lanie J.A."/>
            <person name="Ng W.-L."/>
            <person name="Kazmierczak K.M."/>
            <person name="Andrzejewski T.M."/>
            <person name="Davidsen T.M."/>
            <person name="Wayne K.J."/>
            <person name="Tettelin H."/>
            <person name="Glass J.I."/>
            <person name="Rusch D."/>
            <person name="Podicherti R."/>
            <person name="Tsui H.-C.T."/>
            <person name="Winkler M.E."/>
        </authorList>
    </citation>
    <scope>NUCLEOTIDE SEQUENCE</scope>
</reference>
<name>A0A381ZM15_9ZZZZ</name>
<protein>
    <submittedName>
        <fullName evidence="1">Uncharacterized protein</fullName>
    </submittedName>
</protein>
<gene>
    <name evidence="1" type="ORF">METZ01_LOCUS142647</name>
</gene>
<dbReference type="EMBL" id="UINC01021695">
    <property type="protein sequence ID" value="SVA89793.1"/>
    <property type="molecule type" value="Genomic_DNA"/>
</dbReference>